<dbReference type="Proteomes" id="UP000596742">
    <property type="component" value="Unassembled WGS sequence"/>
</dbReference>
<feature type="region of interest" description="Disordered" evidence="1">
    <location>
        <begin position="43"/>
        <end position="69"/>
    </location>
</feature>
<dbReference type="InterPro" id="IPR009060">
    <property type="entry name" value="UBA-like_sf"/>
</dbReference>
<feature type="non-terminal residue" evidence="3">
    <location>
        <position position="414"/>
    </location>
</feature>
<dbReference type="EMBL" id="UYJE01008323">
    <property type="protein sequence ID" value="VDI62956.1"/>
    <property type="molecule type" value="Genomic_DNA"/>
</dbReference>
<dbReference type="PANTHER" id="PTHR35294">
    <property type="entry name" value="UBIQUITIN-ASSOCIATED/TRANSLATION ELONGATION FACTOR EF1B PROTEIN"/>
    <property type="match status" value="1"/>
</dbReference>
<name>A0A8B6GE51_MYTGA</name>
<evidence type="ECO:0000259" key="2">
    <source>
        <dbReference type="PROSITE" id="PS50030"/>
    </source>
</evidence>
<dbReference type="AlphaFoldDB" id="A0A8B6GE51"/>
<accession>A0A8B6GE51</accession>
<protein>
    <recommendedName>
        <fullName evidence="2">UBA domain-containing protein</fullName>
    </recommendedName>
</protein>
<dbReference type="SUPFAM" id="SSF46934">
    <property type="entry name" value="UBA-like"/>
    <property type="match status" value="2"/>
</dbReference>
<dbReference type="InterPro" id="IPR025874">
    <property type="entry name" value="DZR"/>
</dbReference>
<evidence type="ECO:0000313" key="4">
    <source>
        <dbReference type="Proteomes" id="UP000596742"/>
    </source>
</evidence>
<dbReference type="OrthoDB" id="434245at2759"/>
<sequence length="414" mass="46460">ENPLAKGDYCKESLQGKDVKEQPVTISSAKKEQSFTEVDCFKETSQRKDVQEQPVTFSESNEENPLAKGDYCKESLQGKDVKEQPVTISSAKKEQSFTEVDCFKETSQRKDVQEQPVTFSESNVSTNVKQRCKNCGHIIHQDQMFCDKCGNKLGAVCLGEIHGKQCSKFISVESKFCAHCGTANIENNSEKERAPLKKSCNNCGNVIHKHQKFCNNCGHKIGAPCIGKIKGSPCSAFLNVEIKFCENCGMENPDYIAVQHKVNVQCGGPDNVLPPNESVITLTSMGFTREQAIHALKKNENNVEEAIHKILGIPIYENRRTRRKFNISTTQLMSQNEDRNSYIPSDDSIIQLTSMGYTRIEALYALKCCGGRIEKAVDWLLNLPIDEGTMSRTERAFYEGILNTGRHIEQYSDR</sequence>
<dbReference type="PANTHER" id="PTHR35294:SF1">
    <property type="entry name" value="OS05G0409000 PROTEIN"/>
    <property type="match status" value="1"/>
</dbReference>
<keyword evidence="4" id="KW-1185">Reference proteome</keyword>
<dbReference type="PROSITE" id="PS50030">
    <property type="entry name" value="UBA"/>
    <property type="match status" value="2"/>
</dbReference>
<gene>
    <name evidence="3" type="ORF">MGAL_10B045377</name>
</gene>
<reference evidence="3" key="1">
    <citation type="submission" date="2018-11" db="EMBL/GenBank/DDBJ databases">
        <authorList>
            <person name="Alioto T."/>
            <person name="Alioto T."/>
        </authorList>
    </citation>
    <scope>NUCLEOTIDE SEQUENCE</scope>
</reference>
<dbReference type="Pfam" id="PF00627">
    <property type="entry name" value="UBA"/>
    <property type="match status" value="2"/>
</dbReference>
<dbReference type="CDD" id="cd14291">
    <property type="entry name" value="UBA1_NUB1_like"/>
    <property type="match status" value="1"/>
</dbReference>
<dbReference type="SMART" id="SM00165">
    <property type="entry name" value="UBA"/>
    <property type="match status" value="2"/>
</dbReference>
<evidence type="ECO:0000313" key="3">
    <source>
        <dbReference type="EMBL" id="VDI62956.1"/>
    </source>
</evidence>
<dbReference type="InterPro" id="IPR015940">
    <property type="entry name" value="UBA"/>
</dbReference>
<organism evidence="3 4">
    <name type="scientific">Mytilus galloprovincialis</name>
    <name type="common">Mediterranean mussel</name>
    <dbReference type="NCBI Taxonomy" id="29158"/>
    <lineage>
        <taxon>Eukaryota</taxon>
        <taxon>Metazoa</taxon>
        <taxon>Spiralia</taxon>
        <taxon>Lophotrochozoa</taxon>
        <taxon>Mollusca</taxon>
        <taxon>Bivalvia</taxon>
        <taxon>Autobranchia</taxon>
        <taxon>Pteriomorphia</taxon>
        <taxon>Mytilida</taxon>
        <taxon>Mytiloidea</taxon>
        <taxon>Mytilidae</taxon>
        <taxon>Mytilinae</taxon>
        <taxon>Mytilus</taxon>
    </lineage>
</organism>
<dbReference type="Pfam" id="PF12773">
    <property type="entry name" value="DZR"/>
    <property type="match status" value="1"/>
</dbReference>
<feature type="domain" description="UBA" evidence="2">
    <location>
        <begin position="334"/>
        <end position="383"/>
    </location>
</feature>
<comment type="caution">
    <text evidence="3">The sequence shown here is derived from an EMBL/GenBank/DDBJ whole genome shotgun (WGS) entry which is preliminary data.</text>
</comment>
<proteinExistence type="predicted"/>
<feature type="domain" description="UBA" evidence="2">
    <location>
        <begin position="274"/>
        <end position="313"/>
    </location>
</feature>
<dbReference type="Gene3D" id="1.10.8.10">
    <property type="entry name" value="DNA helicase RuvA subunit, C-terminal domain"/>
    <property type="match status" value="2"/>
</dbReference>
<evidence type="ECO:0000256" key="1">
    <source>
        <dbReference type="SAM" id="MobiDB-lite"/>
    </source>
</evidence>